<evidence type="ECO:0000256" key="3">
    <source>
        <dbReference type="RuleBase" id="RU003616"/>
    </source>
</evidence>
<dbReference type="Proteomes" id="UP001159364">
    <property type="component" value="Linkage Group LG01"/>
</dbReference>
<dbReference type="PROSITE" id="PS01031">
    <property type="entry name" value="SHSP"/>
    <property type="match status" value="1"/>
</dbReference>
<dbReference type="PANTHER" id="PTHR46733">
    <property type="entry name" value="26.5 KDA HEAT SHOCK PROTEIN, MITOCHONDRIAL"/>
    <property type="match status" value="1"/>
</dbReference>
<comment type="similarity">
    <text evidence="2 3">Belongs to the small heat shock protein (HSP20) family.</text>
</comment>
<dbReference type="EMBL" id="JAIWQS010000001">
    <property type="protein sequence ID" value="KAJ8774748.1"/>
    <property type="molecule type" value="Genomic_DNA"/>
</dbReference>
<protein>
    <recommendedName>
        <fullName evidence="4">SHSP domain-containing protein</fullName>
    </recommendedName>
</protein>
<dbReference type="CDD" id="cd06464">
    <property type="entry name" value="ACD_sHsps-like"/>
    <property type="match status" value="1"/>
</dbReference>
<organism evidence="5 6">
    <name type="scientific">Erythroxylum novogranatense</name>
    <dbReference type="NCBI Taxonomy" id="1862640"/>
    <lineage>
        <taxon>Eukaryota</taxon>
        <taxon>Viridiplantae</taxon>
        <taxon>Streptophyta</taxon>
        <taxon>Embryophyta</taxon>
        <taxon>Tracheophyta</taxon>
        <taxon>Spermatophyta</taxon>
        <taxon>Magnoliopsida</taxon>
        <taxon>eudicotyledons</taxon>
        <taxon>Gunneridae</taxon>
        <taxon>Pentapetalae</taxon>
        <taxon>rosids</taxon>
        <taxon>fabids</taxon>
        <taxon>Malpighiales</taxon>
        <taxon>Erythroxylaceae</taxon>
        <taxon>Erythroxylum</taxon>
    </lineage>
</organism>
<proteinExistence type="inferred from homology"/>
<comment type="caution">
    <text evidence="5">The sequence shown here is derived from an EMBL/GenBank/DDBJ whole genome shotgun (WGS) entry which is preliminary data.</text>
</comment>
<dbReference type="FunFam" id="2.60.40.790:FF:000059">
    <property type="entry name" value="26.5 kDa heat shock protein, mitochondrial"/>
    <property type="match status" value="1"/>
</dbReference>
<gene>
    <name evidence="5" type="ORF">K2173_017194</name>
</gene>
<evidence type="ECO:0000259" key="4">
    <source>
        <dbReference type="PROSITE" id="PS01031"/>
    </source>
</evidence>
<evidence type="ECO:0000313" key="6">
    <source>
        <dbReference type="Proteomes" id="UP001159364"/>
    </source>
</evidence>
<dbReference type="Pfam" id="PF00011">
    <property type="entry name" value="HSP20"/>
    <property type="match status" value="1"/>
</dbReference>
<dbReference type="GO" id="GO:0009408">
    <property type="term" value="P:response to heat"/>
    <property type="evidence" value="ECO:0007669"/>
    <property type="project" value="InterPro"/>
</dbReference>
<reference evidence="5 6" key="1">
    <citation type="submission" date="2021-09" db="EMBL/GenBank/DDBJ databases">
        <title>Genomic insights and catalytic innovation underlie evolution of tropane alkaloids biosynthesis.</title>
        <authorList>
            <person name="Wang Y.-J."/>
            <person name="Tian T."/>
            <person name="Huang J.-P."/>
            <person name="Huang S.-X."/>
        </authorList>
    </citation>
    <scope>NUCLEOTIDE SEQUENCE [LARGE SCALE GENOMIC DNA]</scope>
    <source>
        <strain evidence="5">KIB-2018</strain>
        <tissue evidence="5">Leaf</tissue>
    </source>
</reference>
<keyword evidence="6" id="KW-1185">Reference proteome</keyword>
<accession>A0AAV8U649</accession>
<dbReference type="InterPro" id="IPR008978">
    <property type="entry name" value="HSP20-like_chaperone"/>
</dbReference>
<dbReference type="PANTHER" id="PTHR46733:SF3">
    <property type="entry name" value="26.5 KDA HEAT SHOCK PROTEIN, MITOCHONDRIAL"/>
    <property type="match status" value="1"/>
</dbReference>
<keyword evidence="1" id="KW-0346">Stress response</keyword>
<name>A0AAV8U649_9ROSI</name>
<evidence type="ECO:0000256" key="1">
    <source>
        <dbReference type="ARBA" id="ARBA00023016"/>
    </source>
</evidence>
<dbReference type="InterPro" id="IPR002068">
    <property type="entry name" value="A-crystallin/Hsp20_dom"/>
</dbReference>
<dbReference type="AlphaFoldDB" id="A0AAV8U649"/>
<dbReference type="SUPFAM" id="SSF49764">
    <property type="entry name" value="HSP20-like chaperones"/>
    <property type="match status" value="1"/>
</dbReference>
<dbReference type="InterPro" id="IPR044587">
    <property type="entry name" value="HSP21-like"/>
</dbReference>
<sequence>MALARLALRNLSQRVLQFSSTNSLVGGHSAIEKTTVGGVQRQRWSDDLLKRFMTTGDKAAGETSDGKEVAVSEGGKKSKLFPRKRGRKGIWRSDGREFVPALYEFFPSGLGNALLQATDNINRLFENLNLSPSNLIGRFKEKDECYKLRYEVPGLSKEDIKITVDDGVLRIRGEHKEEEEEGSDDEFWSARSYGYYNTSVLLPEDAKADDIKAELRDGLLYITIPRTEKPKKDVTEVKIQ</sequence>
<dbReference type="Gene3D" id="2.60.40.790">
    <property type="match status" value="1"/>
</dbReference>
<feature type="domain" description="SHSP" evidence="4">
    <location>
        <begin position="127"/>
        <end position="240"/>
    </location>
</feature>
<evidence type="ECO:0000256" key="2">
    <source>
        <dbReference type="PROSITE-ProRule" id="PRU00285"/>
    </source>
</evidence>
<evidence type="ECO:0000313" key="5">
    <source>
        <dbReference type="EMBL" id="KAJ8774748.1"/>
    </source>
</evidence>